<dbReference type="GO" id="GO:0006654">
    <property type="term" value="P:phosphatidic acid biosynthetic process"/>
    <property type="evidence" value="ECO:0007669"/>
    <property type="project" value="TreeGrafter"/>
</dbReference>
<dbReference type="SUPFAM" id="SSF69593">
    <property type="entry name" value="Glycerol-3-phosphate (1)-acyltransferase"/>
    <property type="match status" value="1"/>
</dbReference>
<dbReference type="AlphaFoldDB" id="A0A6I6MPH0"/>
<evidence type="ECO:0000256" key="4">
    <source>
        <dbReference type="SAM" id="Phobius"/>
    </source>
</evidence>
<keyword evidence="4" id="KW-1133">Transmembrane helix</keyword>
<keyword evidence="2 6" id="KW-0808">Transferase</keyword>
<evidence type="ECO:0000313" key="7">
    <source>
        <dbReference type="Proteomes" id="UP000431269"/>
    </source>
</evidence>
<protein>
    <submittedName>
        <fullName evidence="6">2-acyl-glycerophospho-ethanolamine acyltransferase</fullName>
    </submittedName>
</protein>
<evidence type="ECO:0000256" key="3">
    <source>
        <dbReference type="ARBA" id="ARBA00023315"/>
    </source>
</evidence>
<dbReference type="Pfam" id="PF01553">
    <property type="entry name" value="Acyltransferase"/>
    <property type="match status" value="1"/>
</dbReference>
<dbReference type="GO" id="GO:0003841">
    <property type="term" value="F:1-acylglycerol-3-phosphate O-acyltransferase activity"/>
    <property type="evidence" value="ECO:0007669"/>
    <property type="project" value="TreeGrafter"/>
</dbReference>
<evidence type="ECO:0000313" key="6">
    <source>
        <dbReference type="EMBL" id="QGZ96051.1"/>
    </source>
</evidence>
<sequence>MILLRSIIFVIWFYGTMAFWGLLYMPAVLLGHDRFIWHSMRGWGKSTVWGLRWIVGAKIKFEGLEHVPKGPALIASKHQTTLDTVLPVLFVSEPVFVVKKELIKMPVFGFYMKRMIPVDRDAGATALKNMLRASRAAIAKGRQIVIYPEGTRQELNAPPDYKPGIVAMYRDLNLPVTPMALNTGLVWKPSGIIRRPGTVTIKFLPPIPPGLSREDFMRELENTIETESQALLPPDRRRSVAA</sequence>
<dbReference type="InterPro" id="IPR002123">
    <property type="entry name" value="Plipid/glycerol_acylTrfase"/>
</dbReference>
<evidence type="ECO:0000256" key="1">
    <source>
        <dbReference type="ARBA" id="ARBA00005189"/>
    </source>
</evidence>
<dbReference type="Proteomes" id="UP000431269">
    <property type="component" value="Chromosome"/>
</dbReference>
<dbReference type="SMART" id="SM00563">
    <property type="entry name" value="PlsC"/>
    <property type="match status" value="1"/>
</dbReference>
<reference evidence="7" key="1">
    <citation type="submission" date="2019-12" db="EMBL/GenBank/DDBJ databases">
        <title>Complete genome of Terracaulis silvestris 0127_4.</title>
        <authorList>
            <person name="Vieira S."/>
            <person name="Riedel T."/>
            <person name="Sproer C."/>
            <person name="Pascual J."/>
            <person name="Boedeker C."/>
            <person name="Overmann J."/>
        </authorList>
    </citation>
    <scope>NUCLEOTIDE SEQUENCE [LARGE SCALE GENOMIC DNA]</scope>
    <source>
        <strain evidence="7">0127_4</strain>
    </source>
</reference>
<keyword evidence="4" id="KW-0472">Membrane</keyword>
<dbReference type="CDD" id="cd07989">
    <property type="entry name" value="LPLAT_AGPAT-like"/>
    <property type="match status" value="1"/>
</dbReference>
<dbReference type="PANTHER" id="PTHR10434:SF40">
    <property type="entry name" value="1-ACYL-SN-GLYCEROL-3-PHOSPHATE ACYLTRANSFERASE"/>
    <property type="match status" value="1"/>
</dbReference>
<keyword evidence="7" id="KW-1185">Reference proteome</keyword>
<dbReference type="PANTHER" id="PTHR10434">
    <property type="entry name" value="1-ACYL-SN-GLYCEROL-3-PHOSPHATE ACYLTRANSFERASE"/>
    <property type="match status" value="1"/>
</dbReference>
<gene>
    <name evidence="6" type="ORF">DSM104635_02907</name>
</gene>
<keyword evidence="3 6" id="KW-0012">Acyltransferase</keyword>
<organism evidence="6 7">
    <name type="scientific">Terricaulis silvestris</name>
    <dbReference type="NCBI Taxonomy" id="2686094"/>
    <lineage>
        <taxon>Bacteria</taxon>
        <taxon>Pseudomonadati</taxon>
        <taxon>Pseudomonadota</taxon>
        <taxon>Alphaproteobacteria</taxon>
        <taxon>Caulobacterales</taxon>
        <taxon>Caulobacteraceae</taxon>
        <taxon>Terricaulis</taxon>
    </lineage>
</organism>
<comment type="pathway">
    <text evidence="1">Lipid metabolism.</text>
</comment>
<proteinExistence type="predicted"/>
<name>A0A6I6MPH0_9CAUL</name>
<feature type="domain" description="Phospholipid/glycerol acyltransferase" evidence="5">
    <location>
        <begin position="72"/>
        <end position="184"/>
    </location>
</feature>
<dbReference type="RefSeq" id="WP_158766866.1">
    <property type="nucleotide sequence ID" value="NZ_CP047045.1"/>
</dbReference>
<dbReference type="EMBL" id="CP047045">
    <property type="protein sequence ID" value="QGZ96051.1"/>
    <property type="molecule type" value="Genomic_DNA"/>
</dbReference>
<accession>A0A6I6MPH0</accession>
<dbReference type="KEGG" id="tsv:DSM104635_02907"/>
<evidence type="ECO:0000256" key="2">
    <source>
        <dbReference type="ARBA" id="ARBA00022679"/>
    </source>
</evidence>
<evidence type="ECO:0000259" key="5">
    <source>
        <dbReference type="SMART" id="SM00563"/>
    </source>
</evidence>
<feature type="transmembrane region" description="Helical" evidence="4">
    <location>
        <begin position="6"/>
        <end position="31"/>
    </location>
</feature>
<keyword evidence="4" id="KW-0812">Transmembrane</keyword>